<protein>
    <recommendedName>
        <fullName evidence="4">SdpI family protein</fullName>
    </recommendedName>
</protein>
<name>A0ABW5BTY0_9BACI</name>
<organism evidence="2 3">
    <name type="scientific">Metabacillus endolithicus</name>
    <dbReference type="NCBI Taxonomy" id="1535204"/>
    <lineage>
        <taxon>Bacteria</taxon>
        <taxon>Bacillati</taxon>
        <taxon>Bacillota</taxon>
        <taxon>Bacilli</taxon>
        <taxon>Bacillales</taxon>
        <taxon>Bacillaceae</taxon>
        <taxon>Metabacillus</taxon>
    </lineage>
</organism>
<feature type="transmembrane region" description="Helical" evidence="1">
    <location>
        <begin position="41"/>
        <end position="59"/>
    </location>
</feature>
<evidence type="ECO:0008006" key="4">
    <source>
        <dbReference type="Google" id="ProtNLM"/>
    </source>
</evidence>
<keyword evidence="3" id="KW-1185">Reference proteome</keyword>
<comment type="caution">
    <text evidence="2">The sequence shown here is derived from an EMBL/GenBank/DDBJ whole genome shotgun (WGS) entry which is preliminary data.</text>
</comment>
<keyword evidence="1" id="KW-0812">Transmembrane</keyword>
<sequence>MLKRIFQSPIFNALLVLGLGIIMLGNHYSDDVPNWLKVDPLVLGIPILILISAIPINNMKNPKNKVKPSLIPMEFKEEDEGLQWITYKATRKVYIFFASFLPIAIALTAYLNHIPYFPVILLTGMAIVQYVLFWLEHKKHK</sequence>
<feature type="transmembrane region" description="Helical" evidence="1">
    <location>
        <begin position="93"/>
        <end position="110"/>
    </location>
</feature>
<keyword evidence="1" id="KW-0472">Membrane</keyword>
<dbReference type="Proteomes" id="UP001597318">
    <property type="component" value="Unassembled WGS sequence"/>
</dbReference>
<dbReference type="RefSeq" id="WP_247342701.1">
    <property type="nucleotide sequence ID" value="NZ_CP095550.1"/>
</dbReference>
<evidence type="ECO:0000313" key="2">
    <source>
        <dbReference type="EMBL" id="MFD2212275.1"/>
    </source>
</evidence>
<accession>A0ABW5BTY0</accession>
<proteinExistence type="predicted"/>
<evidence type="ECO:0000313" key="3">
    <source>
        <dbReference type="Proteomes" id="UP001597318"/>
    </source>
</evidence>
<feature type="transmembrane region" description="Helical" evidence="1">
    <location>
        <begin position="116"/>
        <end position="135"/>
    </location>
</feature>
<dbReference type="EMBL" id="JBHUIK010000001">
    <property type="protein sequence ID" value="MFD2212275.1"/>
    <property type="molecule type" value="Genomic_DNA"/>
</dbReference>
<feature type="transmembrane region" description="Helical" evidence="1">
    <location>
        <begin position="12"/>
        <end position="29"/>
    </location>
</feature>
<keyword evidence="1" id="KW-1133">Transmembrane helix</keyword>
<gene>
    <name evidence="2" type="ORF">ACFSKK_00955</name>
</gene>
<evidence type="ECO:0000256" key="1">
    <source>
        <dbReference type="SAM" id="Phobius"/>
    </source>
</evidence>
<reference evidence="3" key="1">
    <citation type="journal article" date="2019" name="Int. J. Syst. Evol. Microbiol.">
        <title>The Global Catalogue of Microorganisms (GCM) 10K type strain sequencing project: providing services to taxonomists for standard genome sequencing and annotation.</title>
        <authorList>
            <consortium name="The Broad Institute Genomics Platform"/>
            <consortium name="The Broad Institute Genome Sequencing Center for Infectious Disease"/>
            <person name="Wu L."/>
            <person name="Ma J."/>
        </authorList>
    </citation>
    <scope>NUCLEOTIDE SEQUENCE [LARGE SCALE GENOMIC DNA]</scope>
    <source>
        <strain evidence="3">CGMCC 1.15474</strain>
    </source>
</reference>